<feature type="region of interest" description="Disordered" evidence="1">
    <location>
        <begin position="117"/>
        <end position="140"/>
    </location>
</feature>
<dbReference type="Proteomes" id="UP001178507">
    <property type="component" value="Unassembled WGS sequence"/>
</dbReference>
<evidence type="ECO:0000313" key="2">
    <source>
        <dbReference type="EMBL" id="CAJ1396986.1"/>
    </source>
</evidence>
<feature type="non-terminal residue" evidence="2">
    <location>
        <position position="286"/>
    </location>
</feature>
<sequence>GGPGVPGEVLDQLREDLQALLGAKRKAQEARQQLDEKEAKIQTIRQELRSTKLEELEDDVANAKAEAKSKAEELESAGDLAESQKHRDQGKELLQAIVEVENEVAAIQKRLAKLQDERVQLEESAQEHEEQTSKLKEKREEIQRQKDQCQDFLDGLAGIERDHQDKKEACEVLRQQLAAARAEHPGRAVRREVGDWQVSPQILAPGFSLAASGGADGSWRLLRLLRLADQVLPALRREDGDADGRLEASELARALRKLAGPGRLGRDVALVFEDLGQTGLDPQIRR</sequence>
<protein>
    <recommendedName>
        <fullName evidence="4">EF-hand domain-containing protein</fullName>
    </recommendedName>
</protein>
<gene>
    <name evidence="2" type="ORF">EVOR1521_LOCUS21098</name>
</gene>
<evidence type="ECO:0000256" key="1">
    <source>
        <dbReference type="SAM" id="MobiDB-lite"/>
    </source>
</evidence>
<comment type="caution">
    <text evidence="2">The sequence shown here is derived from an EMBL/GenBank/DDBJ whole genome shotgun (WGS) entry which is preliminary data.</text>
</comment>
<evidence type="ECO:0008006" key="4">
    <source>
        <dbReference type="Google" id="ProtNLM"/>
    </source>
</evidence>
<dbReference type="PROSITE" id="PS00018">
    <property type="entry name" value="EF_HAND_1"/>
    <property type="match status" value="1"/>
</dbReference>
<name>A0AA36J0H5_9DINO</name>
<dbReference type="InterPro" id="IPR018247">
    <property type="entry name" value="EF_Hand_1_Ca_BS"/>
</dbReference>
<keyword evidence="3" id="KW-1185">Reference proteome</keyword>
<proteinExistence type="predicted"/>
<evidence type="ECO:0000313" key="3">
    <source>
        <dbReference type="Proteomes" id="UP001178507"/>
    </source>
</evidence>
<feature type="region of interest" description="Disordered" evidence="1">
    <location>
        <begin position="51"/>
        <end position="89"/>
    </location>
</feature>
<organism evidence="2 3">
    <name type="scientific">Effrenium voratum</name>
    <dbReference type="NCBI Taxonomy" id="2562239"/>
    <lineage>
        <taxon>Eukaryota</taxon>
        <taxon>Sar</taxon>
        <taxon>Alveolata</taxon>
        <taxon>Dinophyceae</taxon>
        <taxon>Suessiales</taxon>
        <taxon>Symbiodiniaceae</taxon>
        <taxon>Effrenium</taxon>
    </lineage>
</organism>
<dbReference type="EMBL" id="CAUJNA010003249">
    <property type="protein sequence ID" value="CAJ1396986.1"/>
    <property type="molecule type" value="Genomic_DNA"/>
</dbReference>
<dbReference type="AlphaFoldDB" id="A0AA36J0H5"/>
<reference evidence="2" key="1">
    <citation type="submission" date="2023-08" db="EMBL/GenBank/DDBJ databases">
        <authorList>
            <person name="Chen Y."/>
            <person name="Shah S."/>
            <person name="Dougan E. K."/>
            <person name="Thang M."/>
            <person name="Chan C."/>
        </authorList>
    </citation>
    <scope>NUCLEOTIDE SEQUENCE</scope>
</reference>
<accession>A0AA36J0H5</accession>